<dbReference type="EC" id="3.1.13.-" evidence="1"/>
<protein>
    <submittedName>
        <fullName evidence="1">3'-5' exoribonuclease.1</fullName>
        <ecNumber evidence="1">3.1.13.-</ecNumber>
    </submittedName>
</protein>
<dbReference type="EMBL" id="CABPSM010000015">
    <property type="protein sequence ID" value="VVE44086.1"/>
    <property type="molecule type" value="Genomic_DNA"/>
</dbReference>
<proteinExistence type="predicted"/>
<accession>A0A5E4Y604</accession>
<evidence type="ECO:0000313" key="1">
    <source>
        <dbReference type="EMBL" id="VVE44086.1"/>
    </source>
</evidence>
<dbReference type="Proteomes" id="UP000343317">
    <property type="component" value="Unassembled WGS sequence"/>
</dbReference>
<name>A0A5E4Y604_9BURK</name>
<dbReference type="InterPro" id="IPR012337">
    <property type="entry name" value="RNaseH-like_sf"/>
</dbReference>
<dbReference type="RefSeq" id="WP_150622829.1">
    <property type="nucleotide sequence ID" value="NZ_CABPSM010000015.1"/>
</dbReference>
<gene>
    <name evidence="1" type="ORF">PHO31112_04308</name>
</gene>
<evidence type="ECO:0000313" key="2">
    <source>
        <dbReference type="Proteomes" id="UP000343317"/>
    </source>
</evidence>
<dbReference type="Gene3D" id="3.30.420.10">
    <property type="entry name" value="Ribonuclease H-like superfamily/Ribonuclease H"/>
    <property type="match status" value="1"/>
</dbReference>
<dbReference type="AlphaFoldDB" id="A0A5E4Y604"/>
<sequence>MSVDDKGAPLNPATLLRANENARKRGLLSPRSPWKTRYFIDTEFTDFTDSRLISIAVVSEDGQEFYGEVSDFERPRCNDFVRAVVLPQLGQFPGRSMPLSQLRDELRAWLLAVQTKPKPVLCYDSDCDYALVTHLLGGRLPRGWKHENVFLKIDAERFDQYIATHGGEHHALYDARANAFAFV</sequence>
<organism evidence="1 2">
    <name type="scientific">Pandoraea horticolens</name>
    <dbReference type="NCBI Taxonomy" id="2508298"/>
    <lineage>
        <taxon>Bacteria</taxon>
        <taxon>Pseudomonadati</taxon>
        <taxon>Pseudomonadota</taxon>
        <taxon>Betaproteobacteria</taxon>
        <taxon>Burkholderiales</taxon>
        <taxon>Burkholderiaceae</taxon>
        <taxon>Pandoraea</taxon>
    </lineage>
</organism>
<dbReference type="InterPro" id="IPR036397">
    <property type="entry name" value="RNaseH_sf"/>
</dbReference>
<keyword evidence="2" id="KW-1185">Reference proteome</keyword>
<reference evidence="1 2" key="1">
    <citation type="submission" date="2019-08" db="EMBL/GenBank/DDBJ databases">
        <authorList>
            <person name="Peeters C."/>
        </authorList>
    </citation>
    <scope>NUCLEOTIDE SEQUENCE [LARGE SCALE GENOMIC DNA]</scope>
    <source>
        <strain evidence="1 2">LMG 31112</strain>
    </source>
</reference>
<dbReference type="GO" id="GO:0003676">
    <property type="term" value="F:nucleic acid binding"/>
    <property type="evidence" value="ECO:0007669"/>
    <property type="project" value="InterPro"/>
</dbReference>
<keyword evidence="1" id="KW-0378">Hydrolase</keyword>
<dbReference type="GO" id="GO:0016787">
    <property type="term" value="F:hydrolase activity"/>
    <property type="evidence" value="ECO:0007669"/>
    <property type="project" value="UniProtKB-KW"/>
</dbReference>
<dbReference type="SUPFAM" id="SSF53098">
    <property type="entry name" value="Ribonuclease H-like"/>
    <property type="match status" value="1"/>
</dbReference>